<protein>
    <submittedName>
        <fullName evidence="5">Integrase</fullName>
    </submittedName>
</protein>
<dbReference type="PANTHER" id="PTHR34605:SF4">
    <property type="entry name" value="DNA ADENINE METHYLTRANSFERASE"/>
    <property type="match status" value="1"/>
</dbReference>
<reference evidence="5 6" key="1">
    <citation type="submission" date="2021-03" db="EMBL/GenBank/DDBJ databases">
        <title>Genomic Encyclopedia of Type Strains, Phase IV (KMG-IV): sequencing the most valuable type-strain genomes for metagenomic binning, comparative biology and taxonomic classification.</title>
        <authorList>
            <person name="Goeker M."/>
        </authorList>
    </citation>
    <scope>NUCLEOTIDE SEQUENCE [LARGE SCALE GENOMIC DNA]</scope>
    <source>
        <strain evidence="5 6">DSM 40499</strain>
    </source>
</reference>
<accession>A0ABS4M8A0</accession>
<dbReference type="EMBL" id="JAGGLP010000035">
    <property type="protein sequence ID" value="MBP2055905.1"/>
    <property type="molecule type" value="Genomic_DNA"/>
</dbReference>
<evidence type="ECO:0000313" key="5">
    <source>
        <dbReference type="EMBL" id="MBP2055905.1"/>
    </source>
</evidence>
<dbReference type="Gene3D" id="1.10.443.10">
    <property type="entry name" value="Intergrase catalytic core"/>
    <property type="match status" value="1"/>
</dbReference>
<dbReference type="InterPro" id="IPR052925">
    <property type="entry name" value="Phage_Integrase-like_Recomb"/>
</dbReference>
<feature type="region of interest" description="Disordered" evidence="3">
    <location>
        <begin position="1"/>
        <end position="30"/>
    </location>
</feature>
<sequence length="356" mass="38342">MAPGPRSLPTTSQPGRPPAASPERPTKQVNARRLAEAEDLADAVAQEITPDNTLDTYTKSWRVWQRFCRSTGLPEREDSRGALVAFVTWRLREGRQNGTGYASTSASTHLAAAVVGLRQRGVQVSGDDQAEARAALEGLTVKLLQAGEQRGRGQAIGADIDGLRAVIRACPDTLTGARDKTLVLTGFHYASRSQDPAGLLTGDVTLHPRGLVVAVLTGKTKHSVRNAKIRYADDPEVCPVRAWTAYRTRLVAEHAQRWADPSTPAFVGIDRWGHVTGGMGPDSVTRAIKRISARAGVPLAWTGHSLRIGLASTARRADRDGIAIADQGGWARHSRSMLRYIQIDDGWDDNAAAGLT</sequence>
<dbReference type="InterPro" id="IPR010998">
    <property type="entry name" value="Integrase_recombinase_N"/>
</dbReference>
<evidence type="ECO:0000256" key="2">
    <source>
        <dbReference type="ARBA" id="ARBA00023172"/>
    </source>
</evidence>
<dbReference type="PROSITE" id="PS51898">
    <property type="entry name" value="TYR_RECOMBINASE"/>
    <property type="match status" value="1"/>
</dbReference>
<evidence type="ECO:0000256" key="1">
    <source>
        <dbReference type="ARBA" id="ARBA00023125"/>
    </source>
</evidence>
<keyword evidence="2" id="KW-0233">DNA recombination</keyword>
<keyword evidence="1" id="KW-0238">DNA-binding</keyword>
<dbReference type="InterPro" id="IPR002104">
    <property type="entry name" value="Integrase_catalytic"/>
</dbReference>
<feature type="domain" description="Tyr recombinase" evidence="4">
    <location>
        <begin position="153"/>
        <end position="353"/>
    </location>
</feature>
<dbReference type="InterPro" id="IPR013762">
    <property type="entry name" value="Integrase-like_cat_sf"/>
</dbReference>
<dbReference type="InterPro" id="IPR011010">
    <property type="entry name" value="DNA_brk_join_enz"/>
</dbReference>
<dbReference type="PANTHER" id="PTHR34605">
    <property type="entry name" value="PHAGE_INTEGRASE DOMAIN-CONTAINING PROTEIN"/>
    <property type="match status" value="1"/>
</dbReference>
<proteinExistence type="predicted"/>
<dbReference type="RefSeq" id="WP_237281618.1">
    <property type="nucleotide sequence ID" value="NZ_CP016279.1"/>
</dbReference>
<comment type="caution">
    <text evidence="5">The sequence shown here is derived from an EMBL/GenBank/DDBJ whole genome shotgun (WGS) entry which is preliminary data.</text>
</comment>
<keyword evidence="6" id="KW-1185">Reference proteome</keyword>
<dbReference type="SUPFAM" id="SSF47823">
    <property type="entry name" value="lambda integrase-like, N-terminal domain"/>
    <property type="match status" value="1"/>
</dbReference>
<name>A0ABS4M8A0_9ACTN</name>
<evidence type="ECO:0000256" key="3">
    <source>
        <dbReference type="SAM" id="MobiDB-lite"/>
    </source>
</evidence>
<dbReference type="SUPFAM" id="SSF56349">
    <property type="entry name" value="DNA breaking-rejoining enzymes"/>
    <property type="match status" value="1"/>
</dbReference>
<organism evidence="5 6">
    <name type="scientific">Streptomyces griseochromogenes</name>
    <dbReference type="NCBI Taxonomy" id="68214"/>
    <lineage>
        <taxon>Bacteria</taxon>
        <taxon>Bacillati</taxon>
        <taxon>Actinomycetota</taxon>
        <taxon>Actinomycetes</taxon>
        <taxon>Kitasatosporales</taxon>
        <taxon>Streptomycetaceae</taxon>
        <taxon>Streptomyces</taxon>
    </lineage>
</organism>
<gene>
    <name evidence="5" type="ORF">J2Z21_008921</name>
</gene>
<evidence type="ECO:0000259" key="4">
    <source>
        <dbReference type="PROSITE" id="PS51898"/>
    </source>
</evidence>
<dbReference type="Gene3D" id="1.10.150.130">
    <property type="match status" value="1"/>
</dbReference>
<dbReference type="Proteomes" id="UP001519309">
    <property type="component" value="Unassembled WGS sequence"/>
</dbReference>
<evidence type="ECO:0000313" key="6">
    <source>
        <dbReference type="Proteomes" id="UP001519309"/>
    </source>
</evidence>